<keyword evidence="2" id="KW-0813">Transport</keyword>
<dbReference type="Gene3D" id="2.40.160.20">
    <property type="match status" value="1"/>
</dbReference>
<sequence>MKKLLLITALMIAGLSTYGQTADDPWWVNIEYANNKFEYRYYEGLFNFLELDNSAFRVGVDRYLGKSFDLEAGFSYGKLIHEDIFEANLTDLDLRLVYKLANGYILKEESVFAPFIFAGAGVNWYGNVQGFYEEFEEGTYVSLPLGLGFDVKVTEKASITFKAAYKKNIQDAPDYMQYSLGVSFSLQRKKDSDGDGIYDKEDACPNEAGPAENKGCPWPDSDNDGVLDKDDECPNDAGTLNGCPDSDGDGIKDSEDSCPNVAGVAQFGGCPDQDGDGVQDSEDACPTVAGTLNGCPDSDGDGVRDQDDECPNAAGGLNGCPDADGDGIKDSEDACPNEAGIAANRGCPEVKEEIREVLTTAVKEIQFNSSSDVLRSSSFASLDNLVKIMNDNPSYKLLLSGYTDNTGPAAFNLELSKKRAAAVEKYLEDKGIAADRIRSQGFGEEDPIADNGTAAGRAKNRRVHIDIEF</sequence>
<dbReference type="CDD" id="cd07185">
    <property type="entry name" value="OmpA_C-like"/>
    <property type="match status" value="1"/>
</dbReference>
<dbReference type="SUPFAM" id="SSF56925">
    <property type="entry name" value="OMPA-like"/>
    <property type="match status" value="1"/>
</dbReference>
<dbReference type="InterPro" id="IPR027385">
    <property type="entry name" value="Beta-barrel_OMP"/>
</dbReference>
<evidence type="ECO:0000256" key="8">
    <source>
        <dbReference type="ARBA" id="ARBA00023136"/>
    </source>
</evidence>
<evidence type="ECO:0000313" key="13">
    <source>
        <dbReference type="EMBL" id="SEW38153.1"/>
    </source>
</evidence>
<dbReference type="Pfam" id="PF00691">
    <property type="entry name" value="OmpA"/>
    <property type="match status" value="1"/>
</dbReference>
<evidence type="ECO:0000256" key="11">
    <source>
        <dbReference type="SAM" id="SignalP"/>
    </source>
</evidence>
<dbReference type="SUPFAM" id="SSF103647">
    <property type="entry name" value="TSP type-3 repeat"/>
    <property type="match status" value="2"/>
</dbReference>
<dbReference type="PRINTS" id="PR01021">
    <property type="entry name" value="OMPADOMAIN"/>
</dbReference>
<evidence type="ECO:0000256" key="9">
    <source>
        <dbReference type="ARBA" id="ARBA00023237"/>
    </source>
</evidence>
<dbReference type="PROSITE" id="PS51123">
    <property type="entry name" value="OMPA_2"/>
    <property type="match status" value="1"/>
</dbReference>
<comment type="subcellular location">
    <subcellularLocation>
        <location evidence="1">Cell outer membrane</location>
        <topology evidence="1">Multi-pass membrane protein</topology>
    </subcellularLocation>
</comment>
<evidence type="ECO:0000256" key="7">
    <source>
        <dbReference type="ARBA" id="ARBA00023114"/>
    </source>
</evidence>
<dbReference type="Pfam" id="PF13505">
    <property type="entry name" value="OMP_b-brl"/>
    <property type="match status" value="1"/>
</dbReference>
<dbReference type="PANTHER" id="PTHR30329">
    <property type="entry name" value="STATOR ELEMENT OF FLAGELLAR MOTOR COMPLEX"/>
    <property type="match status" value="1"/>
</dbReference>
<keyword evidence="9" id="KW-0998">Cell outer membrane</keyword>
<evidence type="ECO:0000256" key="10">
    <source>
        <dbReference type="PROSITE-ProRule" id="PRU00473"/>
    </source>
</evidence>
<dbReference type="AlphaFoldDB" id="A0A1I0RBH6"/>
<dbReference type="InterPro" id="IPR028974">
    <property type="entry name" value="TSP_type-3_rpt"/>
</dbReference>
<organism evidence="13 14">
    <name type="scientific">Roseivirga pacifica</name>
    <dbReference type="NCBI Taxonomy" id="1267423"/>
    <lineage>
        <taxon>Bacteria</taxon>
        <taxon>Pseudomonadati</taxon>
        <taxon>Bacteroidota</taxon>
        <taxon>Cytophagia</taxon>
        <taxon>Cytophagales</taxon>
        <taxon>Roseivirgaceae</taxon>
        <taxon>Roseivirga</taxon>
    </lineage>
</organism>
<name>A0A1I0RBH6_9BACT</name>
<feature type="signal peptide" evidence="11">
    <location>
        <begin position="1"/>
        <end position="21"/>
    </location>
</feature>
<dbReference type="Gene3D" id="3.30.1330.60">
    <property type="entry name" value="OmpA-like domain"/>
    <property type="match status" value="1"/>
</dbReference>
<evidence type="ECO:0000256" key="1">
    <source>
        <dbReference type="ARBA" id="ARBA00004571"/>
    </source>
</evidence>
<dbReference type="RefSeq" id="WP_090260058.1">
    <property type="nucleotide sequence ID" value="NZ_FOIR01000003.1"/>
</dbReference>
<evidence type="ECO:0000313" key="14">
    <source>
        <dbReference type="Proteomes" id="UP000199437"/>
    </source>
</evidence>
<dbReference type="InterPro" id="IPR050330">
    <property type="entry name" value="Bact_OuterMem_StrucFunc"/>
</dbReference>
<gene>
    <name evidence="13" type="ORF">SAMN05216290_3386</name>
</gene>
<dbReference type="Proteomes" id="UP000199437">
    <property type="component" value="Unassembled WGS sequence"/>
</dbReference>
<dbReference type="GO" id="GO:0006811">
    <property type="term" value="P:monoatomic ion transport"/>
    <property type="evidence" value="ECO:0007669"/>
    <property type="project" value="UniProtKB-KW"/>
</dbReference>
<feature type="domain" description="OmpA-like" evidence="12">
    <location>
        <begin position="354"/>
        <end position="469"/>
    </location>
</feature>
<dbReference type="InterPro" id="IPR011250">
    <property type="entry name" value="OMP/PagP_B-barrel"/>
</dbReference>
<dbReference type="Pfam" id="PF02412">
    <property type="entry name" value="TSP_3"/>
    <property type="match status" value="4"/>
</dbReference>
<dbReference type="SUPFAM" id="SSF103088">
    <property type="entry name" value="OmpA-like"/>
    <property type="match status" value="1"/>
</dbReference>
<keyword evidence="7" id="KW-0626">Porin</keyword>
<dbReference type="GO" id="GO:0007155">
    <property type="term" value="P:cell adhesion"/>
    <property type="evidence" value="ECO:0007669"/>
    <property type="project" value="InterPro"/>
</dbReference>
<dbReference type="InterPro" id="IPR006664">
    <property type="entry name" value="OMP_bac"/>
</dbReference>
<evidence type="ECO:0000256" key="5">
    <source>
        <dbReference type="ARBA" id="ARBA00022729"/>
    </source>
</evidence>
<dbReference type="OrthoDB" id="1522982at2"/>
<protein>
    <submittedName>
        <fullName evidence="13">Outer membrane protein OmpA</fullName>
    </submittedName>
</protein>
<dbReference type="GeneID" id="99988062"/>
<proteinExistence type="predicted"/>
<keyword evidence="5 11" id="KW-0732">Signal</keyword>
<keyword evidence="4" id="KW-0812">Transmembrane</keyword>
<evidence type="ECO:0000256" key="2">
    <source>
        <dbReference type="ARBA" id="ARBA00022448"/>
    </source>
</evidence>
<keyword evidence="3" id="KW-1134">Transmembrane beta strand</keyword>
<dbReference type="Gene3D" id="4.10.1080.10">
    <property type="entry name" value="TSP type-3 repeat"/>
    <property type="match status" value="1"/>
</dbReference>
<accession>A0A1I0RBH6</accession>
<dbReference type="GO" id="GO:0005509">
    <property type="term" value="F:calcium ion binding"/>
    <property type="evidence" value="ECO:0007669"/>
    <property type="project" value="InterPro"/>
</dbReference>
<dbReference type="InterPro" id="IPR036737">
    <property type="entry name" value="OmpA-like_sf"/>
</dbReference>
<keyword evidence="6" id="KW-0406">Ion transport</keyword>
<dbReference type="GO" id="GO:0046930">
    <property type="term" value="C:pore complex"/>
    <property type="evidence" value="ECO:0007669"/>
    <property type="project" value="UniProtKB-KW"/>
</dbReference>
<dbReference type="STRING" id="1267423.SAMN05216290_3386"/>
<dbReference type="InterPro" id="IPR003367">
    <property type="entry name" value="Thrombospondin_3-like_rpt"/>
</dbReference>
<dbReference type="GO" id="GO:0015288">
    <property type="term" value="F:porin activity"/>
    <property type="evidence" value="ECO:0007669"/>
    <property type="project" value="UniProtKB-KW"/>
</dbReference>
<evidence type="ECO:0000256" key="3">
    <source>
        <dbReference type="ARBA" id="ARBA00022452"/>
    </source>
</evidence>
<keyword evidence="8 10" id="KW-0472">Membrane</keyword>
<feature type="chain" id="PRO_5011514837" evidence="11">
    <location>
        <begin position="22"/>
        <end position="469"/>
    </location>
</feature>
<evidence type="ECO:0000256" key="6">
    <source>
        <dbReference type="ARBA" id="ARBA00023065"/>
    </source>
</evidence>
<dbReference type="PANTHER" id="PTHR30329:SF21">
    <property type="entry name" value="LIPOPROTEIN YIAD-RELATED"/>
    <property type="match status" value="1"/>
</dbReference>
<dbReference type="GO" id="GO:0009279">
    <property type="term" value="C:cell outer membrane"/>
    <property type="evidence" value="ECO:0007669"/>
    <property type="project" value="UniProtKB-SubCell"/>
</dbReference>
<evidence type="ECO:0000259" key="12">
    <source>
        <dbReference type="PROSITE" id="PS51123"/>
    </source>
</evidence>
<dbReference type="EMBL" id="FOIR01000003">
    <property type="protein sequence ID" value="SEW38153.1"/>
    <property type="molecule type" value="Genomic_DNA"/>
</dbReference>
<evidence type="ECO:0000256" key="4">
    <source>
        <dbReference type="ARBA" id="ARBA00022692"/>
    </source>
</evidence>
<dbReference type="InterPro" id="IPR006665">
    <property type="entry name" value="OmpA-like"/>
</dbReference>
<reference evidence="14" key="1">
    <citation type="submission" date="2016-10" db="EMBL/GenBank/DDBJ databases">
        <authorList>
            <person name="Varghese N."/>
            <person name="Submissions S."/>
        </authorList>
    </citation>
    <scope>NUCLEOTIDE SEQUENCE [LARGE SCALE GENOMIC DNA]</scope>
    <source>
        <strain evidence="14">CGMCC 1.12402</strain>
    </source>
</reference>
<keyword evidence="14" id="KW-1185">Reference proteome</keyword>